<feature type="chain" id="PRO_5003240292" evidence="1">
    <location>
        <begin position="26"/>
        <end position="272"/>
    </location>
</feature>
<evidence type="ECO:0000256" key="1">
    <source>
        <dbReference type="SAM" id="SignalP"/>
    </source>
</evidence>
<dbReference type="InParanoid" id="E9FSN6"/>
<dbReference type="Proteomes" id="UP000000305">
    <property type="component" value="Unassembled WGS sequence"/>
</dbReference>
<dbReference type="AlphaFoldDB" id="E9FSN6"/>
<feature type="signal peptide" evidence="1">
    <location>
        <begin position="1"/>
        <end position="25"/>
    </location>
</feature>
<accession>E9FSN6</accession>
<dbReference type="EMBL" id="GL732524">
    <property type="protein sequence ID" value="EFX89794.1"/>
    <property type="molecule type" value="Genomic_DNA"/>
</dbReference>
<organism evidence="2 3">
    <name type="scientific">Daphnia pulex</name>
    <name type="common">Water flea</name>
    <dbReference type="NCBI Taxonomy" id="6669"/>
    <lineage>
        <taxon>Eukaryota</taxon>
        <taxon>Metazoa</taxon>
        <taxon>Ecdysozoa</taxon>
        <taxon>Arthropoda</taxon>
        <taxon>Crustacea</taxon>
        <taxon>Branchiopoda</taxon>
        <taxon>Diplostraca</taxon>
        <taxon>Cladocera</taxon>
        <taxon>Anomopoda</taxon>
        <taxon>Daphniidae</taxon>
        <taxon>Daphnia</taxon>
    </lineage>
</organism>
<proteinExistence type="predicted"/>
<gene>
    <name evidence="2" type="ORF">DAPPUDRAFT_94656</name>
</gene>
<dbReference type="HOGENOM" id="CLU_1024006_0_0_1"/>
<keyword evidence="1" id="KW-0732">Signal</keyword>
<reference evidence="2 3" key="1">
    <citation type="journal article" date="2011" name="Science">
        <title>The ecoresponsive genome of Daphnia pulex.</title>
        <authorList>
            <person name="Colbourne J.K."/>
            <person name="Pfrender M.E."/>
            <person name="Gilbert D."/>
            <person name="Thomas W.K."/>
            <person name="Tucker A."/>
            <person name="Oakley T.H."/>
            <person name="Tokishita S."/>
            <person name="Aerts A."/>
            <person name="Arnold G.J."/>
            <person name="Basu M.K."/>
            <person name="Bauer D.J."/>
            <person name="Caceres C.E."/>
            <person name="Carmel L."/>
            <person name="Casola C."/>
            <person name="Choi J.H."/>
            <person name="Detter J.C."/>
            <person name="Dong Q."/>
            <person name="Dusheyko S."/>
            <person name="Eads B.D."/>
            <person name="Frohlich T."/>
            <person name="Geiler-Samerotte K.A."/>
            <person name="Gerlach D."/>
            <person name="Hatcher P."/>
            <person name="Jogdeo S."/>
            <person name="Krijgsveld J."/>
            <person name="Kriventseva E.V."/>
            <person name="Kultz D."/>
            <person name="Laforsch C."/>
            <person name="Lindquist E."/>
            <person name="Lopez J."/>
            <person name="Manak J.R."/>
            <person name="Muller J."/>
            <person name="Pangilinan J."/>
            <person name="Patwardhan R.P."/>
            <person name="Pitluck S."/>
            <person name="Pritham E.J."/>
            <person name="Rechtsteiner A."/>
            <person name="Rho M."/>
            <person name="Rogozin I.B."/>
            <person name="Sakarya O."/>
            <person name="Salamov A."/>
            <person name="Schaack S."/>
            <person name="Shapiro H."/>
            <person name="Shiga Y."/>
            <person name="Skalitzky C."/>
            <person name="Smith Z."/>
            <person name="Souvorov A."/>
            <person name="Sung W."/>
            <person name="Tang Z."/>
            <person name="Tsuchiya D."/>
            <person name="Tu H."/>
            <person name="Vos H."/>
            <person name="Wang M."/>
            <person name="Wolf Y.I."/>
            <person name="Yamagata H."/>
            <person name="Yamada T."/>
            <person name="Ye Y."/>
            <person name="Shaw J.R."/>
            <person name="Andrews J."/>
            <person name="Crease T.J."/>
            <person name="Tang H."/>
            <person name="Lucas S.M."/>
            <person name="Robertson H.M."/>
            <person name="Bork P."/>
            <person name="Koonin E.V."/>
            <person name="Zdobnov E.M."/>
            <person name="Grigoriev I.V."/>
            <person name="Lynch M."/>
            <person name="Boore J.L."/>
        </authorList>
    </citation>
    <scope>NUCLEOTIDE SEQUENCE [LARGE SCALE GENOMIC DNA]</scope>
</reference>
<sequence>MTSSNIFWSFGFLYWMASAIPVLYAQKCSVVIENCVCTVSDKTIVLTDCQNAIVNLPGLYNASNSKSLITIRDSTSVTLLNKWKDVPGNNTSKEMREVYLMMNNVEKVTIKPNTFDQLVINAVFREIKELELSDKSFLSCWGSVWLFNVVVPNNSLNSNAFSSSDLVVHNGVSFTVNARPKVTPRLKFSQIYEVSAKVYDLGIALLKHLFSQHLKQIPLQKIKLIHFFFYSDRNHHLCRAGADRSRHPDVNLLNDRGSQKIRFAIISVGKST</sequence>
<name>E9FSN6_DAPPU</name>
<evidence type="ECO:0000313" key="2">
    <source>
        <dbReference type="EMBL" id="EFX89794.1"/>
    </source>
</evidence>
<protein>
    <submittedName>
        <fullName evidence="2">Uncharacterized protein</fullName>
    </submittedName>
</protein>
<dbReference type="KEGG" id="dpx:DAPPUDRAFT_94656"/>
<evidence type="ECO:0000313" key="3">
    <source>
        <dbReference type="Proteomes" id="UP000000305"/>
    </source>
</evidence>
<dbReference type="OrthoDB" id="6373104at2759"/>
<keyword evidence="3" id="KW-1185">Reference proteome</keyword>